<comment type="caution">
    <text evidence="2">The sequence shown here is derived from an EMBL/GenBank/DDBJ whole genome shotgun (WGS) entry which is preliminary data.</text>
</comment>
<evidence type="ECO:0000256" key="1">
    <source>
        <dbReference type="SAM" id="MobiDB-lite"/>
    </source>
</evidence>
<dbReference type="InterPro" id="IPR013382">
    <property type="entry name" value="CRISPR-assoc_prot_Cse2"/>
</dbReference>
<dbReference type="InterPro" id="IPR038287">
    <property type="entry name" value="Cse2_sf"/>
</dbReference>
<feature type="region of interest" description="Disordered" evidence="1">
    <location>
        <begin position="158"/>
        <end position="177"/>
    </location>
</feature>
<keyword evidence="3" id="KW-1185">Reference proteome</keyword>
<gene>
    <name evidence="2" type="ORF">RIF23_14140</name>
</gene>
<evidence type="ECO:0000313" key="3">
    <source>
        <dbReference type="Proteomes" id="UP001250214"/>
    </source>
</evidence>
<dbReference type="Gene3D" id="1.10.520.40">
    <property type="entry name" value="CRISPR-associated protein Cse2"/>
    <property type="match status" value="1"/>
</dbReference>
<dbReference type="RefSeq" id="WP_310912995.1">
    <property type="nucleotide sequence ID" value="NZ_JAVLVT010000006.1"/>
</dbReference>
<accession>A0ABU2H804</accession>
<proteinExistence type="predicted"/>
<protein>
    <submittedName>
        <fullName evidence="2">Type I-E CRISPR-associated protein Cse2/CasB</fullName>
    </submittedName>
</protein>
<name>A0ABU2H804_9ACTN</name>
<sequence length="177" mass="19707">MDEARYTDIRDQVHLSLATGHQPPPNQQVQLPNLAREPLTDNLAVRTAVAAYALAHHGPRTHVPDRPVDVALHRIVADDPRRDIFDDQRLWTAVERFAQFGTAHAHTAIVQLCVLLRTNTVGMDWGLFATDLARAMDSPVGSAFVVYRWTSGYYTRRGNPTMDPGSPGMWTGTDPAR</sequence>
<organism evidence="2 3">
    <name type="scientific">Lipingzhangella rawalii</name>
    <dbReference type="NCBI Taxonomy" id="2055835"/>
    <lineage>
        <taxon>Bacteria</taxon>
        <taxon>Bacillati</taxon>
        <taxon>Actinomycetota</taxon>
        <taxon>Actinomycetes</taxon>
        <taxon>Streptosporangiales</taxon>
        <taxon>Nocardiopsidaceae</taxon>
        <taxon>Lipingzhangella</taxon>
    </lineage>
</organism>
<dbReference type="NCBIfam" id="TIGR02548">
    <property type="entry name" value="casB_cse2"/>
    <property type="match status" value="1"/>
</dbReference>
<reference evidence="3" key="1">
    <citation type="submission" date="2023-07" db="EMBL/GenBank/DDBJ databases">
        <title>Novel species in the genus Lipingzhangella isolated from Sambhar Salt Lake.</title>
        <authorList>
            <person name="Jiya N."/>
            <person name="Kajale S."/>
            <person name="Sharma A."/>
        </authorList>
    </citation>
    <scope>NUCLEOTIDE SEQUENCE [LARGE SCALE GENOMIC DNA]</scope>
    <source>
        <strain evidence="3">LS1_29</strain>
    </source>
</reference>
<dbReference type="Proteomes" id="UP001250214">
    <property type="component" value="Unassembled WGS sequence"/>
</dbReference>
<dbReference type="Pfam" id="PF09485">
    <property type="entry name" value="CRISPR_Cse2"/>
    <property type="match status" value="1"/>
</dbReference>
<evidence type="ECO:0000313" key="2">
    <source>
        <dbReference type="EMBL" id="MDS1271435.1"/>
    </source>
</evidence>
<dbReference type="EMBL" id="JAVLVT010000006">
    <property type="protein sequence ID" value="MDS1271435.1"/>
    <property type="molecule type" value="Genomic_DNA"/>
</dbReference>